<organism evidence="10">
    <name type="scientific">bioreactor metagenome</name>
    <dbReference type="NCBI Taxonomy" id="1076179"/>
    <lineage>
        <taxon>unclassified sequences</taxon>
        <taxon>metagenomes</taxon>
        <taxon>ecological metagenomes</taxon>
    </lineage>
</organism>
<comment type="similarity">
    <text evidence="1">Belongs to the peptidase M43B family.</text>
</comment>
<evidence type="ECO:0000259" key="9">
    <source>
        <dbReference type="PROSITE" id="PS50093"/>
    </source>
</evidence>
<accession>A0A644W396</accession>
<name>A0A644W396_9ZZZZ</name>
<dbReference type="NCBIfam" id="TIGR04183">
    <property type="entry name" value="Por_Secre_tail"/>
    <property type="match status" value="1"/>
</dbReference>
<keyword evidence="7" id="KW-0482">Metalloprotease</keyword>
<dbReference type="Gene3D" id="2.60.40.10">
    <property type="entry name" value="Immunoglobulins"/>
    <property type="match status" value="1"/>
</dbReference>
<dbReference type="SMART" id="SM00089">
    <property type="entry name" value="PKD"/>
    <property type="match status" value="1"/>
</dbReference>
<evidence type="ECO:0000256" key="7">
    <source>
        <dbReference type="ARBA" id="ARBA00023049"/>
    </source>
</evidence>
<dbReference type="InterPro" id="IPR013783">
    <property type="entry name" value="Ig-like_fold"/>
</dbReference>
<dbReference type="Gene3D" id="3.40.390.10">
    <property type="entry name" value="Collagenase (Catalytic Domain)"/>
    <property type="match status" value="1"/>
</dbReference>
<evidence type="ECO:0000256" key="5">
    <source>
        <dbReference type="ARBA" id="ARBA00022801"/>
    </source>
</evidence>
<dbReference type="PROSITE" id="PS50093">
    <property type="entry name" value="PKD"/>
    <property type="match status" value="1"/>
</dbReference>
<dbReference type="GO" id="GO:0006508">
    <property type="term" value="P:proteolysis"/>
    <property type="evidence" value="ECO:0007669"/>
    <property type="project" value="UniProtKB-KW"/>
</dbReference>
<keyword evidence="6" id="KW-0862">Zinc</keyword>
<dbReference type="GO" id="GO:0046872">
    <property type="term" value="F:metal ion binding"/>
    <property type="evidence" value="ECO:0007669"/>
    <property type="project" value="UniProtKB-KW"/>
</dbReference>
<evidence type="ECO:0000313" key="10">
    <source>
        <dbReference type="EMBL" id="MPL98048.1"/>
    </source>
</evidence>
<comment type="caution">
    <text evidence="10">The sequence shown here is derived from an EMBL/GenBank/DDBJ whole genome shotgun (WGS) entry which is preliminary data.</text>
</comment>
<protein>
    <recommendedName>
        <fullName evidence="9">PKD domain-containing protein</fullName>
    </recommendedName>
</protein>
<proteinExistence type="inferred from homology"/>
<dbReference type="InterPro" id="IPR022409">
    <property type="entry name" value="PKD/Chitinase_dom"/>
</dbReference>
<evidence type="ECO:0000256" key="2">
    <source>
        <dbReference type="ARBA" id="ARBA00022670"/>
    </source>
</evidence>
<dbReference type="SUPFAM" id="SSF49299">
    <property type="entry name" value="PKD domain"/>
    <property type="match status" value="1"/>
</dbReference>
<evidence type="ECO:0000256" key="3">
    <source>
        <dbReference type="ARBA" id="ARBA00022723"/>
    </source>
</evidence>
<dbReference type="InterPro" id="IPR024079">
    <property type="entry name" value="MetalloPept_cat_dom_sf"/>
</dbReference>
<dbReference type="PANTHER" id="PTHR47466">
    <property type="match status" value="1"/>
</dbReference>
<sequence>MKKFILFSLGIFILFGLNAQTGVLYPADDIMLQKVTAEDPSLVNRYISYEANLKMLLNGAKTDTLISGKRVIPVVFHIIHVYGAENISDDQVYDAIEKLNIDYNLQNADTADTYPLFKSRAADCQIEFRLARIDPDGNCTSGIIHHYDPQTNYGYFNTMAQYCWTPSKYMNIFAVNFIYPEGMSLPDGAFIGGMSPFPPSNTLTQALTGGDTLMDGVLIRQDCIGTIGTGADMAGMGINLLNRTFTHETGHYFNLYHPFQSMYAAFGIDGCGNLFLTTGDEVDDTPPVAVATQNTSLNCFTPGSINSCTNDSPDEPDMIENYMDYQWGYCTNIFSLGQLDRINTTLMNDRRNLWSYENLVATGVLDTNTIVCAPIADFHASSQTVCAGSSVTFHDVSFNGEVTTRSWTFAGGTPSSSTDENPVITFNTPGTYAVTLNVYNATGNDALTRTSYIAVLDAAAATTAPLVESFETISFSNDLIIHNDTAGAWTSSSVACTGSKAISLNNFDEGVAGSYDRFITPAYDLSGLGEHSKLVFRCAYAPKYVAGSLLAAADTIYDKLNIYFSDNCGQTWVSKLSLTGAALASADPSETAFTPASQSEWGTHEIVIPQGLLSGYDHLMVKFEFYSNGGNNIYIDDININTVSSFGLEESSIAESFAVYPNPAESETTVSFELSNNADVRLSVIDITGREVAVLESGKLTAGDYQYPLTASQLKSKGTYFVRLEVNGTQLVKSVVF</sequence>
<keyword evidence="8" id="KW-1015">Disulfide bond</keyword>
<evidence type="ECO:0000256" key="4">
    <source>
        <dbReference type="ARBA" id="ARBA00022729"/>
    </source>
</evidence>
<dbReference type="CDD" id="cd00146">
    <property type="entry name" value="PKD"/>
    <property type="match status" value="1"/>
</dbReference>
<evidence type="ECO:0000256" key="6">
    <source>
        <dbReference type="ARBA" id="ARBA00022833"/>
    </source>
</evidence>
<dbReference type="PANTHER" id="PTHR47466:SF1">
    <property type="entry name" value="METALLOPROTEASE MEP1 (AFU_ORTHOLOGUE AFUA_1G07730)-RELATED"/>
    <property type="match status" value="1"/>
</dbReference>
<dbReference type="Pfam" id="PF05572">
    <property type="entry name" value="Peptidase_M43"/>
    <property type="match status" value="1"/>
</dbReference>
<dbReference type="EMBL" id="VSSQ01000586">
    <property type="protein sequence ID" value="MPL98048.1"/>
    <property type="molecule type" value="Genomic_DNA"/>
</dbReference>
<dbReference type="AlphaFoldDB" id="A0A644W396"/>
<dbReference type="GO" id="GO:0008237">
    <property type="term" value="F:metallopeptidase activity"/>
    <property type="evidence" value="ECO:0007669"/>
    <property type="project" value="UniProtKB-KW"/>
</dbReference>
<dbReference type="SUPFAM" id="SSF55486">
    <property type="entry name" value="Metalloproteases ('zincins'), catalytic domain"/>
    <property type="match status" value="1"/>
</dbReference>
<evidence type="ECO:0000256" key="8">
    <source>
        <dbReference type="ARBA" id="ARBA00023157"/>
    </source>
</evidence>
<dbReference type="Pfam" id="PF18962">
    <property type="entry name" value="Por_Secre_tail"/>
    <property type="match status" value="1"/>
</dbReference>
<keyword evidence="4" id="KW-0732">Signal</keyword>
<keyword evidence="2" id="KW-0645">Protease</keyword>
<dbReference type="InterPro" id="IPR008754">
    <property type="entry name" value="Peptidase_M43"/>
</dbReference>
<dbReference type="InterPro" id="IPR035986">
    <property type="entry name" value="PKD_dom_sf"/>
</dbReference>
<dbReference type="Pfam" id="PF18911">
    <property type="entry name" value="PKD_4"/>
    <property type="match status" value="1"/>
</dbReference>
<dbReference type="InterPro" id="IPR000601">
    <property type="entry name" value="PKD_dom"/>
</dbReference>
<evidence type="ECO:0000256" key="1">
    <source>
        <dbReference type="ARBA" id="ARBA00008721"/>
    </source>
</evidence>
<keyword evidence="5" id="KW-0378">Hydrolase</keyword>
<keyword evidence="3" id="KW-0479">Metal-binding</keyword>
<feature type="domain" description="PKD" evidence="9">
    <location>
        <begin position="374"/>
        <end position="460"/>
    </location>
</feature>
<gene>
    <name evidence="10" type="ORF">SDC9_44246</name>
</gene>
<dbReference type="InterPro" id="IPR026444">
    <property type="entry name" value="Secre_tail"/>
</dbReference>
<reference evidence="10" key="1">
    <citation type="submission" date="2019-08" db="EMBL/GenBank/DDBJ databases">
        <authorList>
            <person name="Kucharzyk K."/>
            <person name="Murdoch R.W."/>
            <person name="Higgins S."/>
            <person name="Loffler F."/>
        </authorList>
    </citation>
    <scope>NUCLEOTIDE SEQUENCE</scope>
</reference>